<keyword evidence="1" id="KW-0732">Signal</keyword>
<proteinExistence type="predicted"/>
<feature type="chain" id="PRO_5025656210" description="Secreted protein" evidence="1">
    <location>
        <begin position="22"/>
        <end position="326"/>
    </location>
</feature>
<keyword evidence="3" id="KW-1185">Reference proteome</keyword>
<feature type="signal peptide" evidence="1">
    <location>
        <begin position="1"/>
        <end position="21"/>
    </location>
</feature>
<reference evidence="2" key="1">
    <citation type="journal article" date="2020" name="Stud. Mycol.">
        <title>101 Dothideomycetes genomes: a test case for predicting lifestyles and emergence of pathogens.</title>
        <authorList>
            <person name="Haridas S."/>
            <person name="Albert R."/>
            <person name="Binder M."/>
            <person name="Bloem J."/>
            <person name="Labutti K."/>
            <person name="Salamov A."/>
            <person name="Andreopoulos B."/>
            <person name="Baker S."/>
            <person name="Barry K."/>
            <person name="Bills G."/>
            <person name="Bluhm B."/>
            <person name="Cannon C."/>
            <person name="Castanera R."/>
            <person name="Culley D."/>
            <person name="Daum C."/>
            <person name="Ezra D."/>
            <person name="Gonzalez J."/>
            <person name="Henrissat B."/>
            <person name="Kuo A."/>
            <person name="Liang C."/>
            <person name="Lipzen A."/>
            <person name="Lutzoni F."/>
            <person name="Magnuson J."/>
            <person name="Mondo S."/>
            <person name="Nolan M."/>
            <person name="Ohm R."/>
            <person name="Pangilinan J."/>
            <person name="Park H.-J."/>
            <person name="Ramirez L."/>
            <person name="Alfaro M."/>
            <person name="Sun H."/>
            <person name="Tritt A."/>
            <person name="Yoshinaga Y."/>
            <person name="Zwiers L.-H."/>
            <person name="Turgeon B."/>
            <person name="Goodwin S."/>
            <person name="Spatafora J."/>
            <person name="Crous P."/>
            <person name="Grigoriev I."/>
        </authorList>
    </citation>
    <scope>NUCLEOTIDE SEQUENCE</scope>
    <source>
        <strain evidence="2">CBS 107.79</strain>
    </source>
</reference>
<evidence type="ECO:0000256" key="1">
    <source>
        <dbReference type="SAM" id="SignalP"/>
    </source>
</evidence>
<dbReference type="EMBL" id="ML976676">
    <property type="protein sequence ID" value="KAF1974228.1"/>
    <property type="molecule type" value="Genomic_DNA"/>
</dbReference>
<evidence type="ECO:0000313" key="3">
    <source>
        <dbReference type="Proteomes" id="UP000800036"/>
    </source>
</evidence>
<accession>A0A6A5VBN6</accession>
<organism evidence="2 3">
    <name type="scientific">Bimuria novae-zelandiae CBS 107.79</name>
    <dbReference type="NCBI Taxonomy" id="1447943"/>
    <lineage>
        <taxon>Eukaryota</taxon>
        <taxon>Fungi</taxon>
        <taxon>Dikarya</taxon>
        <taxon>Ascomycota</taxon>
        <taxon>Pezizomycotina</taxon>
        <taxon>Dothideomycetes</taxon>
        <taxon>Pleosporomycetidae</taxon>
        <taxon>Pleosporales</taxon>
        <taxon>Massarineae</taxon>
        <taxon>Didymosphaeriaceae</taxon>
        <taxon>Bimuria</taxon>
    </lineage>
</organism>
<dbReference type="AlphaFoldDB" id="A0A6A5VBN6"/>
<name>A0A6A5VBN6_9PLEO</name>
<protein>
    <recommendedName>
        <fullName evidence="4">Secreted protein</fullName>
    </recommendedName>
</protein>
<dbReference type="Proteomes" id="UP000800036">
    <property type="component" value="Unassembled WGS sequence"/>
</dbReference>
<sequence length="326" mass="35495">MGSRTLLTFFFVLLAASPGELNITGSGVDFSNPDVPDLVANVNKSAVVLPDGTILKADELSMAGVSALPGGKLRLTMSTERVHVGNPVFSPIVFGVSKAMMSLCTVSKIPGSICDRSKVTIDKIRTSGGGDGFLDVHVESDYIPDASVGYTDPTMLFTLFMAQIYEAFSASVKCHQNRYQNIVYHCNHNLPCERVTCVEMANAAAWYQIGIHDLPDGTFPHLRVSFTYRGKAPVEAQFDCKGSQSKVWENLGERRTYYYARAANASLQAEVRCGDKSGLVEGLPTGSCKFTGEPLTCKLVTDCEERKSRAIMNEETVTREILEVHG</sequence>
<evidence type="ECO:0000313" key="2">
    <source>
        <dbReference type="EMBL" id="KAF1974228.1"/>
    </source>
</evidence>
<gene>
    <name evidence="2" type="ORF">BU23DRAFT_567730</name>
</gene>
<evidence type="ECO:0008006" key="4">
    <source>
        <dbReference type="Google" id="ProtNLM"/>
    </source>
</evidence>